<feature type="compositionally biased region" description="Pro residues" evidence="2">
    <location>
        <begin position="536"/>
        <end position="545"/>
    </location>
</feature>
<keyword evidence="1" id="KW-0175">Coiled coil</keyword>
<feature type="compositionally biased region" description="Acidic residues" evidence="2">
    <location>
        <begin position="1241"/>
        <end position="1250"/>
    </location>
</feature>
<feature type="coiled-coil region" evidence="1">
    <location>
        <begin position="1016"/>
        <end position="1050"/>
    </location>
</feature>
<protein>
    <submittedName>
        <fullName evidence="3">Uncharacterized protein</fullName>
    </submittedName>
</protein>
<feature type="compositionally biased region" description="Low complexity" evidence="2">
    <location>
        <begin position="875"/>
        <end position="918"/>
    </location>
</feature>
<accession>A0A5M3MNV4</accession>
<dbReference type="KEGG" id="cput:CONPUDRAFT_73828"/>
<dbReference type="RefSeq" id="XP_007769133.1">
    <property type="nucleotide sequence ID" value="XM_007770943.1"/>
</dbReference>
<reference evidence="4" key="1">
    <citation type="journal article" date="2012" name="Science">
        <title>The Paleozoic origin of enzymatic lignin decomposition reconstructed from 31 fungal genomes.</title>
        <authorList>
            <person name="Floudas D."/>
            <person name="Binder M."/>
            <person name="Riley R."/>
            <person name="Barry K."/>
            <person name="Blanchette R.A."/>
            <person name="Henrissat B."/>
            <person name="Martinez A.T."/>
            <person name="Otillar R."/>
            <person name="Spatafora J.W."/>
            <person name="Yadav J.S."/>
            <person name="Aerts A."/>
            <person name="Benoit I."/>
            <person name="Boyd A."/>
            <person name="Carlson A."/>
            <person name="Copeland A."/>
            <person name="Coutinho P.M."/>
            <person name="de Vries R.P."/>
            <person name="Ferreira P."/>
            <person name="Findley K."/>
            <person name="Foster B."/>
            <person name="Gaskell J."/>
            <person name="Glotzer D."/>
            <person name="Gorecki P."/>
            <person name="Heitman J."/>
            <person name="Hesse C."/>
            <person name="Hori C."/>
            <person name="Igarashi K."/>
            <person name="Jurgens J.A."/>
            <person name="Kallen N."/>
            <person name="Kersten P."/>
            <person name="Kohler A."/>
            <person name="Kuees U."/>
            <person name="Kumar T.K.A."/>
            <person name="Kuo A."/>
            <person name="LaButti K."/>
            <person name="Larrondo L.F."/>
            <person name="Lindquist E."/>
            <person name="Ling A."/>
            <person name="Lombard V."/>
            <person name="Lucas S."/>
            <person name="Lundell T."/>
            <person name="Martin R."/>
            <person name="McLaughlin D.J."/>
            <person name="Morgenstern I."/>
            <person name="Morin E."/>
            <person name="Murat C."/>
            <person name="Nagy L.G."/>
            <person name="Nolan M."/>
            <person name="Ohm R.A."/>
            <person name="Patyshakuliyeva A."/>
            <person name="Rokas A."/>
            <person name="Ruiz-Duenas F.J."/>
            <person name="Sabat G."/>
            <person name="Salamov A."/>
            <person name="Samejima M."/>
            <person name="Schmutz J."/>
            <person name="Slot J.C."/>
            <person name="St John F."/>
            <person name="Stenlid J."/>
            <person name="Sun H."/>
            <person name="Sun S."/>
            <person name="Syed K."/>
            <person name="Tsang A."/>
            <person name="Wiebenga A."/>
            <person name="Young D."/>
            <person name="Pisabarro A."/>
            <person name="Eastwood D.C."/>
            <person name="Martin F."/>
            <person name="Cullen D."/>
            <person name="Grigoriev I.V."/>
            <person name="Hibbett D.S."/>
        </authorList>
    </citation>
    <scope>NUCLEOTIDE SEQUENCE [LARGE SCALE GENOMIC DNA]</scope>
    <source>
        <strain evidence="4">RWD-64-598 SS2</strain>
    </source>
</reference>
<keyword evidence="4" id="KW-1185">Reference proteome</keyword>
<feature type="region of interest" description="Disordered" evidence="2">
    <location>
        <begin position="663"/>
        <end position="918"/>
    </location>
</feature>
<evidence type="ECO:0000256" key="1">
    <source>
        <dbReference type="SAM" id="Coils"/>
    </source>
</evidence>
<feature type="region of interest" description="Disordered" evidence="2">
    <location>
        <begin position="1181"/>
        <end position="1223"/>
    </location>
</feature>
<feature type="compositionally biased region" description="Polar residues" evidence="2">
    <location>
        <begin position="553"/>
        <end position="565"/>
    </location>
</feature>
<evidence type="ECO:0000256" key="2">
    <source>
        <dbReference type="SAM" id="MobiDB-lite"/>
    </source>
</evidence>
<proteinExistence type="predicted"/>
<dbReference type="Proteomes" id="UP000053558">
    <property type="component" value="Unassembled WGS sequence"/>
</dbReference>
<name>A0A5M3MNV4_CONPW</name>
<feature type="region of interest" description="Disordered" evidence="2">
    <location>
        <begin position="1237"/>
        <end position="1289"/>
    </location>
</feature>
<feature type="region of interest" description="Disordered" evidence="2">
    <location>
        <begin position="534"/>
        <end position="565"/>
    </location>
</feature>
<evidence type="ECO:0000313" key="4">
    <source>
        <dbReference type="Proteomes" id="UP000053558"/>
    </source>
</evidence>
<feature type="compositionally biased region" description="Gly residues" evidence="2">
    <location>
        <begin position="743"/>
        <end position="756"/>
    </location>
</feature>
<gene>
    <name evidence="3" type="ORF">CONPUDRAFT_73828</name>
</gene>
<dbReference type="EMBL" id="JH711579">
    <property type="protein sequence ID" value="EIW80793.1"/>
    <property type="molecule type" value="Genomic_DNA"/>
</dbReference>
<feature type="compositionally biased region" description="Basic and acidic residues" evidence="2">
    <location>
        <begin position="1268"/>
        <end position="1287"/>
    </location>
</feature>
<evidence type="ECO:0000313" key="3">
    <source>
        <dbReference type="EMBL" id="EIW80793.1"/>
    </source>
</evidence>
<sequence length="1493" mass="162195">MGTVTYMEFYSSKAADTLTDVSSLPELKTFLPSAISNESQISEDLVAEDTAPLPGPTATTWLPRAVDDPESHLSLFVDYPNFPPSLPALCVGDETIIASLLTSAVYQRLTWGVNDPIVGLAWSSTSPVVRVFVACLSPDAQDDLSQTHNPQGGWFDLSVPSSKRAFIHYLSTVIHRGANTLPKTMHPSRERVWLQWRSDFAKAETVLDKMASVATWTAQTASAENPDSSTPVDVLQPNKITSTISSQDEGLLQRWSCWEYVTALQCKTMTHNIIPIASVASGASNAAKPWGAMRRWLWNRVSTLLSTLPLLQSMHIHPAYASLTRFDRECTRALPSVPEEYQALRSELVNVLSAQLEDSQAEGPRLSEYVSIDLRNSLEKVLASCAQARLQRDDVMRLGTPVAVDHIWDALVSRLMYGKSMKVRHSAPVSLPRSTMTDRHQEPEWVEWVQFTARQFAMYGWEQSKAMGAIARPDSSTARQAVDATKLLDIYPGLAGDTFSEMVPLANSDPVEVFCDTAVMLDFFLDSDMLSRTKVPHPPPLPPVDPCNDEGHNTTTPTGASSSADPVSLDLPLLFVNHSPPENIISGVGSHKHRMCATAGAAFLAATGLIGVPVFSLVTDGCRGVITCVWAEVFGGFQRIKIAEKNGVLFDLTNPLSRRLKQEMGSDTEVDTNEELNKPGPDKETDEEMSEEEDEEEDEENDQMRQPADSSILTVMNDQNDSGGEPVKSSEEAPSDGQTSGSLVGGGMGAQGPGIGRGERADGGGNRGGPPWRGFAVPRGRGTGRFVPPGPVQVTDFSTGQGVPAQAHTPTFRVPQVPPTSQTRHREASVPASSGERPSKRPRVASVPPGGPAGFRSPWSSAQSPGEDNGARTESPSSLSSPISLPSPQISSSSPFSYPSSLPSTPAASSSDGDLQGADANADLALDVLPAQLLMPPAQPAVPPPQPMMPLTSQAPSARGANTHLPAPAPRRPPRLNAPVPSCTPTAHLPKSNVSFAITDQVSEHESKLSIMHERMACMQSETRAAQETAKRAMEEAKRVSDIAERLSGENVYLRDRLTEMEVNMDERIAAGVGASDGTGTRGRENALQTAIREQFLKVLKITDAAKIADYEPLENRAVIDDEGNAHPNFYKSWTQNRDWHDQVAQAISNAIKNNVVHGNEIMEGKNIGDIKTRLGVAWKNWTQGQRNGQKGKKKKSPKAESEARRNGRKLNKLGARINVRPESRWTHKRHDWFFTKDAQSSDESEDEGENLGKKPEVTFESDGEQADDLKGKGKAREKGKGKEGRHISGKTWVTKVPKYRSEETEDMVDNVSQAVERARSSRGPPAHARVKLVKVDKDLPIIQGGIPSRAVETDWLYVNAKVNKSRVNFDDAVPYDEDGEQGADGLSQAELYTISAENAVLAPETMQLVEQVAVHQYADPGPGTSAYHMGLNAQTQEQGPAGLVAEYNADGNLYYYFVDASGQVQGVASEDDVREWQGDNGGYNGDDEGRGY</sequence>
<feature type="compositionally biased region" description="Polar residues" evidence="2">
    <location>
        <begin position="708"/>
        <end position="722"/>
    </location>
</feature>
<dbReference type="OrthoDB" id="2758165at2759"/>
<comment type="caution">
    <text evidence="3">The sequence shown here is derived from an EMBL/GenBank/DDBJ whole genome shotgun (WGS) entry which is preliminary data.</text>
</comment>
<organism evidence="3 4">
    <name type="scientific">Coniophora puteana (strain RWD-64-598)</name>
    <name type="common">Brown rot fungus</name>
    <dbReference type="NCBI Taxonomy" id="741705"/>
    <lineage>
        <taxon>Eukaryota</taxon>
        <taxon>Fungi</taxon>
        <taxon>Dikarya</taxon>
        <taxon>Basidiomycota</taxon>
        <taxon>Agaricomycotina</taxon>
        <taxon>Agaricomycetes</taxon>
        <taxon>Agaricomycetidae</taxon>
        <taxon>Boletales</taxon>
        <taxon>Coniophorineae</taxon>
        <taxon>Coniophoraceae</taxon>
        <taxon>Coniophora</taxon>
    </lineage>
</organism>
<feature type="compositionally biased region" description="Acidic residues" evidence="2">
    <location>
        <begin position="684"/>
        <end position="701"/>
    </location>
</feature>
<feature type="region of interest" description="Disordered" evidence="2">
    <location>
        <begin position="936"/>
        <end position="977"/>
    </location>
</feature>
<feature type="compositionally biased region" description="Pro residues" evidence="2">
    <location>
        <begin position="937"/>
        <end position="948"/>
    </location>
</feature>
<dbReference type="GeneID" id="19209156"/>